<dbReference type="PROSITE" id="PS50931">
    <property type="entry name" value="HTH_LYSR"/>
    <property type="match status" value="1"/>
</dbReference>
<dbReference type="GO" id="GO:0003677">
    <property type="term" value="F:DNA binding"/>
    <property type="evidence" value="ECO:0007669"/>
    <property type="project" value="UniProtKB-KW"/>
</dbReference>
<name>A0A644WR08_9ZZZZ</name>
<dbReference type="EMBL" id="VSSQ01001205">
    <property type="protein sequence ID" value="MPM06172.1"/>
    <property type="molecule type" value="Genomic_DNA"/>
</dbReference>
<dbReference type="InterPro" id="IPR005119">
    <property type="entry name" value="LysR_subst-bd"/>
</dbReference>
<gene>
    <name evidence="6" type="primary">cynR_11</name>
    <name evidence="6" type="ORF">SDC9_52468</name>
</gene>
<evidence type="ECO:0000256" key="4">
    <source>
        <dbReference type="ARBA" id="ARBA00023163"/>
    </source>
</evidence>
<dbReference type="Pfam" id="PF00126">
    <property type="entry name" value="HTH_1"/>
    <property type="match status" value="1"/>
</dbReference>
<dbReference type="SUPFAM" id="SSF53850">
    <property type="entry name" value="Periplasmic binding protein-like II"/>
    <property type="match status" value="1"/>
</dbReference>
<evidence type="ECO:0000259" key="5">
    <source>
        <dbReference type="PROSITE" id="PS50931"/>
    </source>
</evidence>
<dbReference type="GO" id="GO:0005829">
    <property type="term" value="C:cytosol"/>
    <property type="evidence" value="ECO:0007669"/>
    <property type="project" value="TreeGrafter"/>
</dbReference>
<dbReference type="PRINTS" id="PR00039">
    <property type="entry name" value="HTHLYSR"/>
</dbReference>
<keyword evidence="2" id="KW-0805">Transcription regulation</keyword>
<reference evidence="6" key="1">
    <citation type="submission" date="2019-08" db="EMBL/GenBank/DDBJ databases">
        <authorList>
            <person name="Kucharzyk K."/>
            <person name="Murdoch R.W."/>
            <person name="Higgins S."/>
            <person name="Loffler F."/>
        </authorList>
    </citation>
    <scope>NUCLEOTIDE SEQUENCE</scope>
</reference>
<dbReference type="Gene3D" id="1.10.10.10">
    <property type="entry name" value="Winged helix-like DNA-binding domain superfamily/Winged helix DNA-binding domain"/>
    <property type="match status" value="1"/>
</dbReference>
<dbReference type="PANTHER" id="PTHR30419">
    <property type="entry name" value="HTH-TYPE TRANSCRIPTIONAL REGULATOR YBHD"/>
    <property type="match status" value="1"/>
</dbReference>
<comment type="caution">
    <text evidence="6">The sequence shown here is derived from an EMBL/GenBank/DDBJ whole genome shotgun (WGS) entry which is preliminary data.</text>
</comment>
<keyword evidence="4" id="KW-0804">Transcription</keyword>
<dbReference type="AlphaFoldDB" id="A0A644WR08"/>
<dbReference type="FunFam" id="1.10.10.10:FF:000001">
    <property type="entry name" value="LysR family transcriptional regulator"/>
    <property type="match status" value="1"/>
</dbReference>
<dbReference type="Gene3D" id="3.40.190.290">
    <property type="match status" value="1"/>
</dbReference>
<dbReference type="InterPro" id="IPR050950">
    <property type="entry name" value="HTH-type_LysR_regulators"/>
</dbReference>
<keyword evidence="3" id="KW-0238">DNA-binding</keyword>
<dbReference type="InterPro" id="IPR036390">
    <property type="entry name" value="WH_DNA-bd_sf"/>
</dbReference>
<dbReference type="PANTHER" id="PTHR30419:SF8">
    <property type="entry name" value="NITROGEN ASSIMILATION TRANSCRIPTIONAL ACTIVATOR-RELATED"/>
    <property type="match status" value="1"/>
</dbReference>
<dbReference type="SUPFAM" id="SSF46785">
    <property type="entry name" value="Winged helix' DNA-binding domain"/>
    <property type="match status" value="1"/>
</dbReference>
<comment type="similarity">
    <text evidence="1">Belongs to the LysR transcriptional regulatory family.</text>
</comment>
<evidence type="ECO:0000256" key="2">
    <source>
        <dbReference type="ARBA" id="ARBA00023015"/>
    </source>
</evidence>
<dbReference type="Pfam" id="PF03466">
    <property type="entry name" value="LysR_substrate"/>
    <property type="match status" value="1"/>
</dbReference>
<organism evidence="6">
    <name type="scientific">bioreactor metagenome</name>
    <dbReference type="NCBI Taxonomy" id="1076179"/>
    <lineage>
        <taxon>unclassified sequences</taxon>
        <taxon>metagenomes</taxon>
        <taxon>ecological metagenomes</taxon>
    </lineage>
</organism>
<evidence type="ECO:0000313" key="6">
    <source>
        <dbReference type="EMBL" id="MPM06172.1"/>
    </source>
</evidence>
<evidence type="ECO:0000256" key="1">
    <source>
        <dbReference type="ARBA" id="ARBA00009437"/>
    </source>
</evidence>
<dbReference type="InterPro" id="IPR036388">
    <property type="entry name" value="WH-like_DNA-bd_sf"/>
</dbReference>
<dbReference type="InterPro" id="IPR000847">
    <property type="entry name" value="LysR_HTH_N"/>
</dbReference>
<protein>
    <submittedName>
        <fullName evidence="6">HTH-type transcriptional regulator CynR</fullName>
    </submittedName>
</protein>
<dbReference type="GO" id="GO:0003700">
    <property type="term" value="F:DNA-binding transcription factor activity"/>
    <property type="evidence" value="ECO:0007669"/>
    <property type="project" value="InterPro"/>
</dbReference>
<accession>A0A644WR08</accession>
<evidence type="ECO:0000256" key="3">
    <source>
        <dbReference type="ARBA" id="ARBA00023125"/>
    </source>
</evidence>
<proteinExistence type="inferred from homology"/>
<sequence>MDIRQLRYFVMVYEEMSFTKAARRLYVSQPTLSKAIKSMELELDEPLFDRESSKLRLTDVGEALLARARVILKEFDGINATALNLKNLQSGRVAIALPPIISTLYFTEIIDDFKRHYPGITVSVREIDAVKVIPAVQDETFDLGIGIQPITAPDLIIRPLGYEQIVAVMKRDNPLAQKESITFSDLRHQPLNLFSEGFFLNIQTLKRCRDLGFEPTVNVTSSQWEFLTLIARTGNGISILPLPVLPTLPDDMCWRSFEPKYSWDIMIFWKMNHTLSYAARAFVERTEHLFNRGFPLTTRKDLFNK</sequence>
<feature type="domain" description="HTH lysR-type" evidence="5">
    <location>
        <begin position="1"/>
        <end position="58"/>
    </location>
</feature>